<dbReference type="InterPro" id="IPR018063">
    <property type="entry name" value="SAM_MeTrfase_RsmI_CS"/>
</dbReference>
<dbReference type="GO" id="GO:0008168">
    <property type="term" value="F:methyltransferase activity"/>
    <property type="evidence" value="ECO:0007669"/>
    <property type="project" value="UniProtKB-KW"/>
</dbReference>
<proteinExistence type="inferred from homology"/>
<keyword evidence="5 6" id="KW-0949">S-adenosyl-L-methionine</keyword>
<gene>
    <name evidence="6 8" type="primary">rsmI</name>
    <name evidence="8" type="ORF">ACFSB2_02535</name>
</gene>
<evidence type="ECO:0000313" key="8">
    <source>
        <dbReference type="EMBL" id="MFD1673585.1"/>
    </source>
</evidence>
<evidence type="ECO:0000259" key="7">
    <source>
        <dbReference type="Pfam" id="PF00590"/>
    </source>
</evidence>
<dbReference type="EMBL" id="JBHUCX010000008">
    <property type="protein sequence ID" value="MFD1673585.1"/>
    <property type="molecule type" value="Genomic_DNA"/>
</dbReference>
<dbReference type="PANTHER" id="PTHR46111">
    <property type="entry name" value="RIBOSOMAL RNA SMALL SUBUNIT METHYLTRANSFERASE I"/>
    <property type="match status" value="1"/>
</dbReference>
<dbReference type="NCBIfam" id="TIGR00096">
    <property type="entry name" value="16S rRNA (cytidine(1402)-2'-O)-methyltransferase"/>
    <property type="match status" value="1"/>
</dbReference>
<dbReference type="InterPro" id="IPR014777">
    <property type="entry name" value="4pyrrole_Mease_sub1"/>
</dbReference>
<accession>A0ABW4JEM0</accession>
<dbReference type="RefSeq" id="WP_377941037.1">
    <property type="nucleotide sequence ID" value="NZ_JBHUCX010000008.1"/>
</dbReference>
<evidence type="ECO:0000256" key="2">
    <source>
        <dbReference type="ARBA" id="ARBA00022552"/>
    </source>
</evidence>
<dbReference type="CDD" id="cd11648">
    <property type="entry name" value="RsmI"/>
    <property type="match status" value="1"/>
</dbReference>
<dbReference type="GO" id="GO:0032259">
    <property type="term" value="P:methylation"/>
    <property type="evidence" value="ECO:0007669"/>
    <property type="project" value="UniProtKB-KW"/>
</dbReference>
<keyword evidence="2 6" id="KW-0698">rRNA processing</keyword>
<evidence type="ECO:0000256" key="3">
    <source>
        <dbReference type="ARBA" id="ARBA00022603"/>
    </source>
</evidence>
<keyword evidence="3 6" id="KW-0489">Methyltransferase</keyword>
<keyword evidence="1 6" id="KW-0963">Cytoplasm</keyword>
<evidence type="ECO:0000256" key="1">
    <source>
        <dbReference type="ARBA" id="ARBA00022490"/>
    </source>
</evidence>
<dbReference type="SUPFAM" id="SSF53790">
    <property type="entry name" value="Tetrapyrrole methylase"/>
    <property type="match status" value="1"/>
</dbReference>
<dbReference type="InterPro" id="IPR000878">
    <property type="entry name" value="4pyrrol_Mease"/>
</dbReference>
<dbReference type="HAMAP" id="MF_01877">
    <property type="entry name" value="16SrRNA_methyltr_I"/>
    <property type="match status" value="1"/>
</dbReference>
<dbReference type="Gene3D" id="3.40.1010.10">
    <property type="entry name" value="Cobalt-precorrin-4 Transmethylase, Domain 1"/>
    <property type="match status" value="1"/>
</dbReference>
<keyword evidence="4 6" id="KW-0808">Transferase</keyword>
<comment type="similarity">
    <text evidence="6">Belongs to the methyltransferase superfamily. RsmI family.</text>
</comment>
<evidence type="ECO:0000256" key="6">
    <source>
        <dbReference type="HAMAP-Rule" id="MF_01877"/>
    </source>
</evidence>
<reference evidence="9" key="1">
    <citation type="journal article" date="2019" name="Int. J. Syst. Evol. Microbiol.">
        <title>The Global Catalogue of Microorganisms (GCM) 10K type strain sequencing project: providing services to taxonomists for standard genome sequencing and annotation.</title>
        <authorList>
            <consortium name="The Broad Institute Genomics Platform"/>
            <consortium name="The Broad Institute Genome Sequencing Center for Infectious Disease"/>
            <person name="Wu L."/>
            <person name="Ma J."/>
        </authorList>
    </citation>
    <scope>NUCLEOTIDE SEQUENCE [LARGE SCALE GENOMIC DNA]</scope>
    <source>
        <strain evidence="9">CGMCC 1.12286</strain>
    </source>
</reference>
<dbReference type="Gene3D" id="3.30.950.10">
    <property type="entry name" value="Methyltransferase, Cobalt-precorrin-4 Transmethylase, Domain 2"/>
    <property type="match status" value="1"/>
</dbReference>
<dbReference type="InterPro" id="IPR035996">
    <property type="entry name" value="4pyrrol_Methylase_sf"/>
</dbReference>
<dbReference type="PIRSF" id="PIRSF005917">
    <property type="entry name" value="MTase_YraL"/>
    <property type="match status" value="1"/>
</dbReference>
<dbReference type="PANTHER" id="PTHR46111:SF1">
    <property type="entry name" value="RIBOSOMAL RNA SMALL SUBUNIT METHYLTRANSFERASE I"/>
    <property type="match status" value="1"/>
</dbReference>
<evidence type="ECO:0000256" key="5">
    <source>
        <dbReference type="ARBA" id="ARBA00022691"/>
    </source>
</evidence>
<dbReference type="PROSITE" id="PS01296">
    <property type="entry name" value="RSMI"/>
    <property type="match status" value="1"/>
</dbReference>
<evidence type="ECO:0000313" key="9">
    <source>
        <dbReference type="Proteomes" id="UP001597079"/>
    </source>
</evidence>
<dbReference type="InterPro" id="IPR008189">
    <property type="entry name" value="rRNA_ssu_MeTfrase_I"/>
</dbReference>
<sequence length="288" mass="31715">MNIIKSFADTGPKLYICSTPIGNLSDVSERLVTTLKAVDIVLCEDTRHTRKLLTHFDIHPPKVASYHQHNEQLRQAWMAEAWAQGQSIALVSDAGTPLLSDPGEVAVDTAIERGIPVIPIPGPSALLAALVGSGFPLQPFVYLGFLPRSLGAMETALQTYLPIPATLIMYEAPHRLVATLERISQLFGEKRAVLAKELTKKHETFIHGTLPELAQYVKDEAVRGEYVILLDNRGIRASEEVDPEAVWQQAVDLVLEKMAQGERHKTAVQAVALQLSVNRRDLYNATLS</sequence>
<dbReference type="Pfam" id="PF00590">
    <property type="entry name" value="TP_methylase"/>
    <property type="match status" value="1"/>
</dbReference>
<comment type="caution">
    <text evidence="8">The sequence shown here is derived from an EMBL/GenBank/DDBJ whole genome shotgun (WGS) entry which is preliminary data.</text>
</comment>
<dbReference type="Proteomes" id="UP001597079">
    <property type="component" value="Unassembled WGS sequence"/>
</dbReference>
<name>A0ABW4JEM0_9BACL</name>
<feature type="domain" description="Tetrapyrrole methylase" evidence="7">
    <location>
        <begin position="13"/>
        <end position="214"/>
    </location>
</feature>
<keyword evidence="9" id="KW-1185">Reference proteome</keyword>
<comment type="function">
    <text evidence="6">Catalyzes the 2'-O-methylation of the ribose of cytidine 1402 (C1402) in 16S rRNA.</text>
</comment>
<organism evidence="8 9">
    <name type="scientific">Alicyclobacillus fodiniaquatilis</name>
    <dbReference type="NCBI Taxonomy" id="1661150"/>
    <lineage>
        <taxon>Bacteria</taxon>
        <taxon>Bacillati</taxon>
        <taxon>Bacillota</taxon>
        <taxon>Bacilli</taxon>
        <taxon>Bacillales</taxon>
        <taxon>Alicyclobacillaceae</taxon>
        <taxon>Alicyclobacillus</taxon>
    </lineage>
</organism>
<dbReference type="InterPro" id="IPR014776">
    <property type="entry name" value="4pyrrole_Mease_sub2"/>
</dbReference>
<evidence type="ECO:0000256" key="4">
    <source>
        <dbReference type="ARBA" id="ARBA00022679"/>
    </source>
</evidence>
<dbReference type="EC" id="2.1.1.198" evidence="6"/>
<protein>
    <recommendedName>
        <fullName evidence="6">Ribosomal RNA small subunit methyltransferase I</fullName>
        <ecNumber evidence="6">2.1.1.198</ecNumber>
    </recommendedName>
    <alternativeName>
        <fullName evidence="6">16S rRNA 2'-O-ribose C1402 methyltransferase</fullName>
    </alternativeName>
    <alternativeName>
        <fullName evidence="6">rRNA (cytidine-2'-O-)-methyltransferase RsmI</fullName>
    </alternativeName>
</protein>
<comment type="catalytic activity">
    <reaction evidence="6">
        <text>cytidine(1402) in 16S rRNA + S-adenosyl-L-methionine = 2'-O-methylcytidine(1402) in 16S rRNA + S-adenosyl-L-homocysteine + H(+)</text>
        <dbReference type="Rhea" id="RHEA:42924"/>
        <dbReference type="Rhea" id="RHEA-COMP:10285"/>
        <dbReference type="Rhea" id="RHEA-COMP:10286"/>
        <dbReference type="ChEBI" id="CHEBI:15378"/>
        <dbReference type="ChEBI" id="CHEBI:57856"/>
        <dbReference type="ChEBI" id="CHEBI:59789"/>
        <dbReference type="ChEBI" id="CHEBI:74495"/>
        <dbReference type="ChEBI" id="CHEBI:82748"/>
        <dbReference type="EC" id="2.1.1.198"/>
    </reaction>
</comment>
<comment type="subcellular location">
    <subcellularLocation>
        <location evidence="6">Cytoplasm</location>
    </subcellularLocation>
</comment>